<protein>
    <submittedName>
        <fullName evidence="1">Uncharacterized protein</fullName>
    </submittedName>
</protein>
<name>A0ACD4RDQ4_9BACI</name>
<evidence type="ECO:0000313" key="1">
    <source>
        <dbReference type="EMBL" id="WHZ58262.1"/>
    </source>
</evidence>
<organism evidence="1 2">
    <name type="scientific">Metabacillus hrfriensis</name>
    <dbReference type="NCBI Taxonomy" id="3048891"/>
    <lineage>
        <taxon>Bacteria</taxon>
        <taxon>Bacillati</taxon>
        <taxon>Bacillota</taxon>
        <taxon>Bacilli</taxon>
        <taxon>Bacillales</taxon>
        <taxon>Bacillaceae</taxon>
        <taxon>Metabacillus</taxon>
    </lineage>
</organism>
<evidence type="ECO:0000313" key="2">
    <source>
        <dbReference type="Proteomes" id="UP001226091"/>
    </source>
</evidence>
<sequence>METIKLSIEELIFSFYSEGFFEQGMSIKEMYFPEMKDEELKILLEFASRSLLAKDLVTEVNNRYKVKEDYIGFIKIMNHAERTVKASKFSTDLKNEETISVHMSGDEVYLHKLLYDNQIHQISKISSKEDTMELVKEFFSFKDLTIAHNEVLFSMKRTEFEELLETVSQGLPSQSFMEGFTGNEMIKELINDLIYRKARMDSLLYMEYDEENTPDLLDVCFVIPGKAQSWLVTRNQTDEYNFEKCNENTLGQFIFKNKVITL</sequence>
<dbReference type="EMBL" id="CP126116">
    <property type="protein sequence ID" value="WHZ58262.1"/>
    <property type="molecule type" value="Genomic_DNA"/>
</dbReference>
<keyword evidence="2" id="KW-1185">Reference proteome</keyword>
<dbReference type="Proteomes" id="UP001226091">
    <property type="component" value="Chromosome"/>
</dbReference>
<proteinExistence type="predicted"/>
<reference evidence="2" key="1">
    <citation type="journal article" date="2025" name="Aquaculture">
        <title>Assessment of the bioflocculant production and safety properties of Metabacillus hrfriensis sp. nov. based on phenotypic and whole-genome sequencing analysis.</title>
        <authorList>
            <person name="Zhang R."/>
            <person name="Zhao Z."/>
            <person name="Luo L."/>
            <person name="Wang S."/>
            <person name="Guo K."/>
            <person name="Xu W."/>
        </authorList>
    </citation>
    <scope>NUCLEOTIDE SEQUENCE [LARGE SCALE GENOMIC DNA]</scope>
    <source>
        <strain evidence="2">CT-WN-B3</strain>
    </source>
</reference>
<gene>
    <name evidence="1" type="ORF">QLQ22_02495</name>
</gene>
<accession>A0ACD4RDQ4</accession>